<dbReference type="STRING" id="1224163.B841_08040"/>
<dbReference type="AlphaFoldDB" id="S5TJP0"/>
<feature type="transmembrane region" description="Helical" evidence="1">
    <location>
        <begin position="109"/>
        <end position="137"/>
    </location>
</feature>
<evidence type="ECO:0000259" key="2">
    <source>
        <dbReference type="Pfam" id="PF07853"/>
    </source>
</evidence>
<keyword evidence="1" id="KW-1133">Transmembrane helix</keyword>
<feature type="transmembrane region" description="Helical" evidence="1">
    <location>
        <begin position="12"/>
        <end position="31"/>
    </location>
</feature>
<feature type="transmembrane region" description="Helical" evidence="1">
    <location>
        <begin position="143"/>
        <end position="164"/>
    </location>
</feature>
<keyword evidence="4" id="KW-1185">Reference proteome</keyword>
<keyword evidence="1" id="KW-0812">Transmembrane</keyword>
<dbReference type="PATRIC" id="fig|1224163.3.peg.1615"/>
<feature type="transmembrane region" description="Helical" evidence="1">
    <location>
        <begin position="51"/>
        <end position="73"/>
    </location>
</feature>
<dbReference type="RefSeq" id="WP_020935014.1">
    <property type="nucleotide sequence ID" value="NC_021915.1"/>
</dbReference>
<evidence type="ECO:0000313" key="3">
    <source>
        <dbReference type="EMBL" id="AGS35081.1"/>
    </source>
</evidence>
<dbReference type="OrthoDB" id="4418125at2"/>
<name>S5TJP0_9CORY</name>
<dbReference type="InterPro" id="IPR012867">
    <property type="entry name" value="DUF1648"/>
</dbReference>
<dbReference type="KEGG" id="cmd:B841_08040"/>
<dbReference type="Proteomes" id="UP000015388">
    <property type="component" value="Chromosome"/>
</dbReference>
<gene>
    <name evidence="3" type="ORF">B841_08040</name>
</gene>
<dbReference type="Pfam" id="PF07853">
    <property type="entry name" value="DUF1648"/>
    <property type="match status" value="1"/>
</dbReference>
<dbReference type="HOGENOM" id="CLU_1141070_0_0_11"/>
<feature type="transmembrane region" description="Helical" evidence="1">
    <location>
        <begin position="231"/>
        <end position="251"/>
    </location>
</feature>
<reference evidence="3 4" key="1">
    <citation type="submission" date="2012-11" db="EMBL/GenBank/DDBJ databases">
        <title>The complete genome sequence of Corynebacterium maris Coryn-1 (=DSM 45190).</title>
        <authorList>
            <person name="Schaffert L."/>
            <person name="Albersmeier A."/>
            <person name="Kalinowski J."/>
            <person name="Ruckert C."/>
        </authorList>
    </citation>
    <scope>NUCLEOTIDE SEQUENCE [LARGE SCALE GENOMIC DNA]</scope>
    <source>
        <strain evidence="4">Coryn-1</strain>
    </source>
</reference>
<feature type="domain" description="DUF1648" evidence="2">
    <location>
        <begin position="16"/>
        <end position="62"/>
    </location>
</feature>
<evidence type="ECO:0000313" key="4">
    <source>
        <dbReference type="Proteomes" id="UP000015388"/>
    </source>
</evidence>
<keyword evidence="1" id="KW-0472">Membrane</keyword>
<sequence>MEKIPANVLRAATVALLVMSALVIVVGYPSIPDPMPVHYAGADPSTVQDRSWWSALFLPVLGGVALVLSVLLCTDARRSTDPQPVRDGRGVAVPYSPAMARRQREQIEAVNLGWSWLALGFAVGVAYAGPVAVLPALAPASRLSLPVIVVATFLGLLKMLNLVVATGRRVRAEAEPDLEEVQRAEALGEEKKVFRLGAFYYNRLDPMPIVKARRQPDAMEFNYAHGPGRRFLWSLLAVFVVVAAVVVIPTFTTM</sequence>
<dbReference type="EMBL" id="CP003924">
    <property type="protein sequence ID" value="AGS35081.1"/>
    <property type="molecule type" value="Genomic_DNA"/>
</dbReference>
<protein>
    <recommendedName>
        <fullName evidence="2">DUF1648 domain-containing protein</fullName>
    </recommendedName>
</protein>
<accession>S5TJP0</accession>
<evidence type="ECO:0000256" key="1">
    <source>
        <dbReference type="SAM" id="Phobius"/>
    </source>
</evidence>
<organism evidence="3 4">
    <name type="scientific">Corynebacterium maris DSM 45190</name>
    <dbReference type="NCBI Taxonomy" id="1224163"/>
    <lineage>
        <taxon>Bacteria</taxon>
        <taxon>Bacillati</taxon>
        <taxon>Actinomycetota</taxon>
        <taxon>Actinomycetes</taxon>
        <taxon>Mycobacteriales</taxon>
        <taxon>Corynebacteriaceae</taxon>
        <taxon>Corynebacterium</taxon>
    </lineage>
</organism>
<proteinExistence type="predicted"/>